<comment type="caution">
    <text evidence="1">The sequence shown here is derived from an EMBL/GenBank/DDBJ whole genome shotgun (WGS) entry which is preliminary data.</text>
</comment>
<dbReference type="AlphaFoldDB" id="A0A2J8QP23"/>
<accession>A0A2J8QP23</accession>
<organism evidence="1">
    <name type="scientific">Pan troglodytes</name>
    <name type="common">Chimpanzee</name>
    <dbReference type="NCBI Taxonomy" id="9598"/>
    <lineage>
        <taxon>Eukaryota</taxon>
        <taxon>Metazoa</taxon>
        <taxon>Chordata</taxon>
        <taxon>Craniata</taxon>
        <taxon>Vertebrata</taxon>
        <taxon>Euteleostomi</taxon>
        <taxon>Mammalia</taxon>
        <taxon>Eutheria</taxon>
        <taxon>Euarchontoglires</taxon>
        <taxon>Primates</taxon>
        <taxon>Haplorrhini</taxon>
        <taxon>Catarrhini</taxon>
        <taxon>Hominidae</taxon>
        <taxon>Pan</taxon>
    </lineage>
</organism>
<dbReference type="EMBL" id="NBAG03000026">
    <property type="protein sequence ID" value="PNI98017.1"/>
    <property type="molecule type" value="Genomic_DNA"/>
</dbReference>
<evidence type="ECO:0000313" key="1">
    <source>
        <dbReference type="EMBL" id="PNI98017.1"/>
    </source>
</evidence>
<sequence length="56" mass="6047">MATSVGHRCLGLLHGVAPWRSRCQKNPHCPCPNHVPAASPAHSVGDRRRVCRVPAV</sequence>
<proteinExistence type="predicted"/>
<gene>
    <name evidence="1" type="ORF">CK820_G0024570</name>
</gene>
<protein>
    <submittedName>
        <fullName evidence="1">PISD isoform 3</fullName>
    </submittedName>
</protein>
<name>A0A2J8QP23_PANTR</name>
<reference evidence="1" key="1">
    <citation type="submission" date="2017-12" db="EMBL/GenBank/DDBJ databases">
        <title>High-resolution comparative analysis of great ape genomes.</title>
        <authorList>
            <person name="Pollen A."/>
            <person name="Hastie A."/>
            <person name="Hormozdiari F."/>
            <person name="Dougherty M."/>
            <person name="Liu R."/>
            <person name="Chaisson M."/>
            <person name="Hoppe E."/>
            <person name="Hill C."/>
            <person name="Pang A."/>
            <person name="Hillier L."/>
            <person name="Baker C."/>
            <person name="Armstrong J."/>
            <person name="Shendure J."/>
            <person name="Paten B."/>
            <person name="Wilson R."/>
            <person name="Chao H."/>
            <person name="Schneider V."/>
            <person name="Ventura M."/>
            <person name="Kronenberg Z."/>
            <person name="Murali S."/>
            <person name="Gordon D."/>
            <person name="Cantsilieris S."/>
            <person name="Munson K."/>
            <person name="Nelson B."/>
            <person name="Raja A."/>
            <person name="Underwood J."/>
            <person name="Diekhans M."/>
            <person name="Fiddes I."/>
            <person name="Haussler D."/>
            <person name="Eichler E."/>
        </authorList>
    </citation>
    <scope>NUCLEOTIDE SEQUENCE [LARGE SCALE GENOMIC DNA]</scope>
    <source>
        <strain evidence="1">Yerkes chimp pedigree #C0471</strain>
    </source>
</reference>